<dbReference type="RefSeq" id="WP_235082999.1">
    <property type="nucleotide sequence ID" value="NZ_AJLN01000145.1"/>
</dbReference>
<protein>
    <submittedName>
        <fullName evidence="1">Uncharacterized protein</fullName>
    </submittedName>
</protein>
<evidence type="ECO:0000313" key="2">
    <source>
        <dbReference type="Proteomes" id="UP000268857"/>
    </source>
</evidence>
<name>A0A3S0ZUI6_CHLFR</name>
<dbReference type="InterPro" id="IPR011042">
    <property type="entry name" value="6-blade_b-propeller_TolB-like"/>
</dbReference>
<dbReference type="SUPFAM" id="SSF82171">
    <property type="entry name" value="DPP6 N-terminal domain-like"/>
    <property type="match status" value="1"/>
</dbReference>
<sequence>MNLSIAYLAQGKLYLKYPQAPIREYESQFGQSVQERVLQTQRRKAWKNRGLMEMMLPPGVVEQMQQQPEAKLNVVINSLCQGEKGKLLYALEAGDVGGIFILEPAREHEQRLFHNADFQVGYLSFHSEHELIACTTIHRSGIANIAMMPKNGSRPHEVTEGDSIDLAPCWIPGKTKALVFQSAGIGRNSQGFVCDRAPFTIEKLDCDQKDITTLVSDRKYDFLGPRMKADGTLYYIRRPFRPKQQVNLLRLFREIILIPLRLAYAIFQWLNFFTQIYTGKPLMAAGTRKSLDRKQQMKVWGEFLTPEMMGNNKFDEKDAPAWVPRSWQLVRQLTNGVAEVIAEGVLSFDLGEDGTIVYTNGSAIYAVHPDGHTERVLVGNLIENVAIVQNAI</sequence>
<reference evidence="1 2" key="1">
    <citation type="journal article" date="2019" name="Genome Biol. Evol.">
        <title>Day and night: Metabolic profiles and evolutionary relationships of six axenic non-marine cyanobacteria.</title>
        <authorList>
            <person name="Will S.E."/>
            <person name="Henke P."/>
            <person name="Boedeker C."/>
            <person name="Huang S."/>
            <person name="Brinkmann H."/>
            <person name="Rohde M."/>
            <person name="Jarek M."/>
            <person name="Friedl T."/>
            <person name="Seufert S."/>
            <person name="Schumacher M."/>
            <person name="Overmann J."/>
            <person name="Neumann-Schaal M."/>
            <person name="Petersen J."/>
        </authorList>
    </citation>
    <scope>NUCLEOTIDE SEQUENCE [LARGE SCALE GENOMIC DNA]</scope>
    <source>
        <strain evidence="1 2">PCC 6912</strain>
    </source>
</reference>
<comment type="caution">
    <text evidence="1">The sequence shown here is derived from an EMBL/GenBank/DDBJ whole genome shotgun (WGS) entry which is preliminary data.</text>
</comment>
<dbReference type="STRING" id="211165.GCA_000317285_06293"/>
<keyword evidence="2" id="KW-1185">Reference proteome</keyword>
<evidence type="ECO:0000313" key="1">
    <source>
        <dbReference type="EMBL" id="RUR77862.1"/>
    </source>
</evidence>
<dbReference type="Gene3D" id="2.120.10.30">
    <property type="entry name" value="TolB, C-terminal domain"/>
    <property type="match status" value="1"/>
</dbReference>
<organism evidence="1 2">
    <name type="scientific">Chlorogloeopsis fritschii PCC 6912</name>
    <dbReference type="NCBI Taxonomy" id="211165"/>
    <lineage>
        <taxon>Bacteria</taxon>
        <taxon>Bacillati</taxon>
        <taxon>Cyanobacteriota</taxon>
        <taxon>Cyanophyceae</taxon>
        <taxon>Nostocales</taxon>
        <taxon>Chlorogloeopsidaceae</taxon>
        <taxon>Chlorogloeopsis</taxon>
    </lineage>
</organism>
<dbReference type="AlphaFoldDB" id="A0A3S0ZUI6"/>
<proteinExistence type="predicted"/>
<gene>
    <name evidence="1" type="ORF">PCC6912_37430</name>
</gene>
<accession>A0A3S0ZUI6</accession>
<dbReference type="EMBL" id="RSCJ01000016">
    <property type="protein sequence ID" value="RUR77862.1"/>
    <property type="molecule type" value="Genomic_DNA"/>
</dbReference>
<dbReference type="Proteomes" id="UP000268857">
    <property type="component" value="Unassembled WGS sequence"/>
</dbReference>